<feature type="compositionally biased region" description="Basic and acidic residues" evidence="4">
    <location>
        <begin position="404"/>
        <end position="422"/>
    </location>
</feature>
<name>Q6FTP3_CANGA</name>
<feature type="compositionally biased region" description="Acidic residues" evidence="4">
    <location>
        <begin position="346"/>
        <end position="395"/>
    </location>
</feature>
<feature type="compositionally biased region" description="Polar residues" evidence="4">
    <location>
        <begin position="72"/>
        <end position="81"/>
    </location>
</feature>
<feature type="domain" description="MI" evidence="5">
    <location>
        <begin position="940"/>
        <end position="1080"/>
    </location>
</feature>
<comment type="similarity">
    <text evidence="2">Belongs to the CWC22 family.</text>
</comment>
<gene>
    <name evidence="6" type="primary">GLM5</name>
    <name evidence="6 7" type="ordered locus">CAGL0G00924g</name>
</gene>
<dbReference type="InterPro" id="IPR003890">
    <property type="entry name" value="MIF4G-like_typ-3"/>
</dbReference>
<dbReference type="KEGG" id="cgr:2888033"/>
<dbReference type="PANTHER" id="PTHR18034:SF4">
    <property type="entry name" value="NUCLEOLAR MIF4G DOMAIN-CONTAINING PROTEIN 1"/>
    <property type="match status" value="1"/>
</dbReference>
<feature type="compositionally biased region" description="Basic residues" evidence="4">
    <location>
        <begin position="189"/>
        <end position="198"/>
    </location>
</feature>
<feature type="compositionally biased region" description="Acidic residues" evidence="4">
    <location>
        <begin position="511"/>
        <end position="520"/>
    </location>
</feature>
<protein>
    <recommendedName>
        <fullName evidence="5">MI domain-containing protein</fullName>
    </recommendedName>
</protein>
<dbReference type="FunCoup" id="Q6FTP3">
    <property type="interactions" value="692"/>
</dbReference>
<dbReference type="Proteomes" id="UP000002428">
    <property type="component" value="Chromosome G"/>
</dbReference>
<dbReference type="SMART" id="SM00544">
    <property type="entry name" value="MA3"/>
    <property type="match status" value="1"/>
</dbReference>
<dbReference type="CGD" id="CAL0137583">
    <property type="gene designation" value="GLM5"/>
</dbReference>
<dbReference type="SMART" id="SM00543">
    <property type="entry name" value="MIF4G"/>
    <property type="match status" value="1"/>
</dbReference>
<dbReference type="SUPFAM" id="SSF48371">
    <property type="entry name" value="ARM repeat"/>
    <property type="match status" value="1"/>
</dbReference>
<feature type="compositionally biased region" description="Acidic residues" evidence="4">
    <location>
        <begin position="266"/>
        <end position="299"/>
    </location>
</feature>
<feature type="region of interest" description="Disordered" evidence="4">
    <location>
        <begin position="257"/>
        <end position="439"/>
    </location>
</feature>
<dbReference type="GO" id="GO:0003723">
    <property type="term" value="F:RNA binding"/>
    <property type="evidence" value="ECO:0007669"/>
    <property type="project" value="InterPro"/>
</dbReference>
<feature type="compositionally biased region" description="Acidic residues" evidence="4">
    <location>
        <begin position="129"/>
        <end position="142"/>
    </location>
</feature>
<evidence type="ECO:0000313" key="7">
    <source>
        <dbReference type="EMBL" id="CAG59328.1"/>
    </source>
</evidence>
<reference evidence="7 8" key="1">
    <citation type="journal article" date="2004" name="Nature">
        <title>Genome evolution in yeasts.</title>
        <authorList>
            <consortium name="Genolevures"/>
            <person name="Dujon B."/>
            <person name="Sherman D."/>
            <person name="Fischer G."/>
            <person name="Durrens P."/>
            <person name="Casaregola S."/>
            <person name="Lafontaine I."/>
            <person name="de Montigny J."/>
            <person name="Marck C."/>
            <person name="Neuveglise C."/>
            <person name="Talla E."/>
            <person name="Goffard N."/>
            <person name="Frangeul L."/>
            <person name="Aigle M."/>
            <person name="Anthouard V."/>
            <person name="Babour A."/>
            <person name="Barbe V."/>
            <person name="Barnay S."/>
            <person name="Blanchin S."/>
            <person name="Beckerich J.M."/>
            <person name="Beyne E."/>
            <person name="Bleykasten C."/>
            <person name="Boisrame A."/>
            <person name="Boyer J."/>
            <person name="Cattolico L."/>
            <person name="Confanioleri F."/>
            <person name="de Daruvar A."/>
            <person name="Despons L."/>
            <person name="Fabre E."/>
            <person name="Fairhead C."/>
            <person name="Ferry-Dumazet H."/>
            <person name="Groppi A."/>
            <person name="Hantraye F."/>
            <person name="Hennequin C."/>
            <person name="Jauniaux N."/>
            <person name="Joyet P."/>
            <person name="Kachouri R."/>
            <person name="Kerrest A."/>
            <person name="Koszul R."/>
            <person name="Lemaire M."/>
            <person name="Lesur I."/>
            <person name="Ma L."/>
            <person name="Muller H."/>
            <person name="Nicaud J.M."/>
            <person name="Nikolski M."/>
            <person name="Oztas S."/>
            <person name="Ozier-Kalogeropoulos O."/>
            <person name="Pellenz S."/>
            <person name="Potier S."/>
            <person name="Richard G.F."/>
            <person name="Straub M.L."/>
            <person name="Suleau A."/>
            <person name="Swennene D."/>
            <person name="Tekaia F."/>
            <person name="Wesolowski-Louvel M."/>
            <person name="Westhof E."/>
            <person name="Wirth B."/>
            <person name="Zeniou-Meyer M."/>
            <person name="Zivanovic I."/>
            <person name="Bolotin-Fukuhara M."/>
            <person name="Thierry A."/>
            <person name="Bouchier C."/>
            <person name="Caudron B."/>
            <person name="Scarpelli C."/>
            <person name="Gaillardin C."/>
            <person name="Weissenbach J."/>
            <person name="Wincker P."/>
            <person name="Souciet J.L."/>
        </authorList>
    </citation>
    <scope>NUCLEOTIDE SEQUENCE [LARGE SCALE GENOMIC DNA]</scope>
    <source>
        <strain evidence="8">ATCC 2001 / BCRC 20586 / JCM 3761 / NBRC 0622 / NRRL Y-65 / CBS 138</strain>
    </source>
</reference>
<evidence type="ECO:0000256" key="2">
    <source>
        <dbReference type="ARBA" id="ARBA00006856"/>
    </source>
</evidence>
<proteinExistence type="inferred from homology"/>
<feature type="compositionally biased region" description="Acidic residues" evidence="4">
    <location>
        <begin position="152"/>
        <end position="173"/>
    </location>
</feature>
<dbReference type="GO" id="GO:0032040">
    <property type="term" value="C:small-subunit processome"/>
    <property type="evidence" value="ECO:0007669"/>
    <property type="project" value="EnsemblFungi"/>
</dbReference>
<dbReference type="GO" id="GO:0006972">
    <property type="term" value="P:hyperosmotic response"/>
    <property type="evidence" value="ECO:0007669"/>
    <property type="project" value="EnsemblFungi"/>
</dbReference>
<dbReference type="PANTHER" id="PTHR18034">
    <property type="entry name" value="CELL CYCLE CONTROL PROTEIN CWF22-RELATED"/>
    <property type="match status" value="1"/>
</dbReference>
<dbReference type="AlphaFoldDB" id="Q6FTP3"/>
<evidence type="ECO:0000313" key="6">
    <source>
        <dbReference type="CGD" id="CAL0137583"/>
    </source>
</evidence>
<comment type="subcellular location">
    <subcellularLocation>
        <location evidence="1">Nucleus</location>
        <location evidence="1">Nucleolus</location>
    </subcellularLocation>
</comment>
<dbReference type="GO" id="GO:0000462">
    <property type="term" value="P:maturation of SSU-rRNA from tricistronic rRNA transcript (SSU-rRNA, 5.8S rRNA, LSU-rRNA)"/>
    <property type="evidence" value="ECO:0007669"/>
    <property type="project" value="EnsemblFungi"/>
</dbReference>
<accession>Q6FTP3</accession>
<dbReference type="InParanoid" id="Q6FTP3"/>
<evidence type="ECO:0000259" key="5">
    <source>
        <dbReference type="PROSITE" id="PS51366"/>
    </source>
</evidence>
<dbReference type="PROSITE" id="PS51366">
    <property type="entry name" value="MI"/>
    <property type="match status" value="1"/>
</dbReference>
<evidence type="ECO:0000256" key="3">
    <source>
        <dbReference type="ARBA" id="ARBA00023242"/>
    </source>
</evidence>
<organism evidence="7 8">
    <name type="scientific">Candida glabrata (strain ATCC 2001 / BCRC 20586 / JCM 3761 / NBRC 0622 / NRRL Y-65 / CBS 138)</name>
    <name type="common">Yeast</name>
    <name type="synonym">Nakaseomyces glabratus</name>
    <dbReference type="NCBI Taxonomy" id="284593"/>
    <lineage>
        <taxon>Eukaryota</taxon>
        <taxon>Fungi</taxon>
        <taxon>Dikarya</taxon>
        <taxon>Ascomycota</taxon>
        <taxon>Saccharomycotina</taxon>
        <taxon>Saccharomycetes</taxon>
        <taxon>Saccharomycetales</taxon>
        <taxon>Saccharomycetaceae</taxon>
        <taxon>Nakaseomyces</taxon>
    </lineage>
</organism>
<dbReference type="InterPro" id="IPR003891">
    <property type="entry name" value="Initiation_fac_eIF4g_MI"/>
</dbReference>
<dbReference type="STRING" id="284593.Q6FTP3"/>
<feature type="region of interest" description="Disordered" evidence="4">
    <location>
        <begin position="566"/>
        <end position="603"/>
    </location>
</feature>
<dbReference type="HOGENOM" id="CLU_006786_2_0_1"/>
<evidence type="ECO:0000313" key="8">
    <source>
        <dbReference type="Proteomes" id="UP000002428"/>
    </source>
</evidence>
<feature type="compositionally biased region" description="Acidic residues" evidence="4">
    <location>
        <begin position="539"/>
        <end position="551"/>
    </location>
</feature>
<feature type="compositionally biased region" description="Acidic residues" evidence="4">
    <location>
        <begin position="205"/>
        <end position="221"/>
    </location>
</feature>
<feature type="compositionally biased region" description="Basic and acidic residues" evidence="4">
    <location>
        <begin position="302"/>
        <end position="323"/>
    </location>
</feature>
<dbReference type="EMBL" id="CR380953">
    <property type="protein sequence ID" value="CAG59328.1"/>
    <property type="molecule type" value="Genomic_DNA"/>
</dbReference>
<dbReference type="InterPro" id="IPR050781">
    <property type="entry name" value="CWC22_splicing_factor"/>
</dbReference>
<dbReference type="GO" id="GO:0097078">
    <property type="term" value="C:FAL1-SGD1 complex"/>
    <property type="evidence" value="ECO:0007669"/>
    <property type="project" value="EnsemblFungi"/>
</dbReference>
<dbReference type="Pfam" id="PF02854">
    <property type="entry name" value="MIF4G"/>
    <property type="match status" value="1"/>
</dbReference>
<dbReference type="Gene3D" id="1.25.40.180">
    <property type="match status" value="1"/>
</dbReference>
<dbReference type="VEuPathDB" id="FungiDB:CAGL0G00924g"/>
<dbReference type="eggNOG" id="KOG2141">
    <property type="taxonomic scope" value="Eukaryota"/>
</dbReference>
<feature type="compositionally biased region" description="Acidic residues" evidence="4">
    <location>
        <begin position="99"/>
        <end position="121"/>
    </location>
</feature>
<keyword evidence="3" id="KW-0539">Nucleus</keyword>
<keyword evidence="8" id="KW-1185">Reference proteome</keyword>
<feature type="compositionally biased region" description="Basic and acidic residues" evidence="4">
    <location>
        <begin position="83"/>
        <end position="94"/>
    </location>
</feature>
<evidence type="ECO:0000256" key="4">
    <source>
        <dbReference type="SAM" id="MobiDB-lite"/>
    </source>
</evidence>
<feature type="compositionally biased region" description="Basic residues" evidence="4">
    <location>
        <begin position="43"/>
        <end position="57"/>
    </location>
</feature>
<feature type="region of interest" description="Disordered" evidence="4">
    <location>
        <begin position="25"/>
        <end position="237"/>
    </location>
</feature>
<evidence type="ECO:0000256" key="1">
    <source>
        <dbReference type="ARBA" id="ARBA00004604"/>
    </source>
</evidence>
<dbReference type="Pfam" id="PF02847">
    <property type="entry name" value="MA3"/>
    <property type="match status" value="1"/>
</dbReference>
<dbReference type="InterPro" id="IPR016024">
    <property type="entry name" value="ARM-type_fold"/>
</dbReference>
<feature type="region of interest" description="Disordered" evidence="4">
    <location>
        <begin position="492"/>
        <end position="551"/>
    </location>
</feature>
<sequence length="1196" mass="136559">MSSKRSGINIPGVILDELKERDYSNDERFKLGKRKPKGQLNRKDRRKLQRAQKKQKGKKEVDLDKVLKKKPQQQNSATRASANKKDNRKSKEDALPFSSDDELSSGDFDEFEEGDLNEEEWEQLRELEGSEQEEDSGFEESSSDASENHFEDPDEDEIISEVSDESEESELTVDETYAQLKALKDKKSGNVKHNKRANIKQEPSSESESDDSVSKLEEEETFSGSDLSGEEVDSGMSVEETYAKLKALKEAKKWNNHKLETVVGIEGDEDENSEEEYSDLPDSEFDDEEEQEDDQEMTVEETMNKLKELKKMKDQSKRTENQSKKSVRFSSENQVKVFESYRSDDSISDEIISESDDFMSDELISDSDEVISNDDDDDDDDDDEEEEEEEAEMTPEETWAALRKLKESKNSTNHKDKADTTSKKLKTKSKSKSDEVVEFPLSPMDRAAIQRDEWDMEHYAKKLGLKGKRKKLKARDEYDAIGGLLEGLDYFENYGEDEETDSSESVSSVEDSSEYDEEDKREDVKRMAGNSKGELPFPSDDELSSGDFDEFDENDLNEEEWAQLRELEASDEEESDGEDTKSSKKKKNKRENPYVAPAAADTEAYVPPSLRKNKLNEDSDNSMIIEIRKKVKSSLNKLSDSNLVIMVSTLNELYDTYPRQYVSDSVTKEMMQIIAQNNKLLDSFIMNYAAIVYSLWRLRGIEVGASFLQQIVEHFLKHLEKQLDENESMTEISEDSPQIIGKQSSNIISLISYCYNFGLMSSSLVFDMIKQLITKPNEFTIELLLRIVSISGPLIRSDDPSALKDIIADLLSNVKVLKTVSPRMQFLLDTMADLKNNRLKPSIMAADFHPTKKNVLSAIRGSNTEEPLQVSLDDIKNIETKGKWWLIGASWKGNMNSAFEEGISSGAAKNIVSEMDIKDDFLDDIPDWAEIARSQRMNTELRRAIFVSIMSAQDYVDASSKIEKLNLKNKQLVEVPKVIMHCLLSESGKSGYNPYYYLVANKLCELNGHLQKPFQFLFWDILKRFEDNSSYDSDEDDLIDDSEDVDENTALKRTISQGKFFGSMIAEQILKLDVLKHAPIIGGLKPNGYIFMEVMIYQLLILVAKKSEKKSKSKTEEGVAYTTSLLKDIIVRGIKDDNKSFILKGLNWFLGKKRKFHNYISGRKGDKKYEKDSRRLDWGLSATKHIINEELSINAF</sequence>